<evidence type="ECO:0000313" key="4">
    <source>
        <dbReference type="Proteomes" id="UP000253426"/>
    </source>
</evidence>
<evidence type="ECO:0000313" key="3">
    <source>
        <dbReference type="EMBL" id="RBP48027.1"/>
    </source>
</evidence>
<dbReference type="Pfam" id="PF07963">
    <property type="entry name" value="N_methyl"/>
    <property type="match status" value="1"/>
</dbReference>
<protein>
    <submittedName>
        <fullName evidence="3">Prepilin-type N-terminal cleavage/methylation domain-containing protein/prepilin-type processing-associated H-X9-DG protein</fullName>
    </submittedName>
</protein>
<dbReference type="Pfam" id="PF07596">
    <property type="entry name" value="SBP_bac_10"/>
    <property type="match status" value="1"/>
</dbReference>
<dbReference type="NCBIfam" id="TIGR02532">
    <property type="entry name" value="IV_pilin_GFxxxE"/>
    <property type="match status" value="1"/>
</dbReference>
<feature type="domain" description="DUF1559" evidence="2">
    <location>
        <begin position="40"/>
        <end position="89"/>
    </location>
</feature>
<evidence type="ECO:0000259" key="2">
    <source>
        <dbReference type="Pfam" id="PF07596"/>
    </source>
</evidence>
<dbReference type="AlphaFoldDB" id="A0A366HV99"/>
<name>A0A366HV99_9BACT</name>
<evidence type="ECO:0000256" key="1">
    <source>
        <dbReference type="SAM" id="Phobius"/>
    </source>
</evidence>
<keyword evidence="1" id="KW-0812">Transmembrane</keyword>
<gene>
    <name evidence="3" type="ORF">DES53_101827</name>
</gene>
<dbReference type="Proteomes" id="UP000253426">
    <property type="component" value="Unassembled WGS sequence"/>
</dbReference>
<dbReference type="InterPro" id="IPR012902">
    <property type="entry name" value="N_methyl_site"/>
</dbReference>
<dbReference type="InterPro" id="IPR011453">
    <property type="entry name" value="DUF1559"/>
</dbReference>
<organism evidence="3 4">
    <name type="scientific">Roseimicrobium gellanilyticum</name>
    <dbReference type="NCBI Taxonomy" id="748857"/>
    <lineage>
        <taxon>Bacteria</taxon>
        <taxon>Pseudomonadati</taxon>
        <taxon>Verrucomicrobiota</taxon>
        <taxon>Verrucomicrobiia</taxon>
        <taxon>Verrucomicrobiales</taxon>
        <taxon>Verrucomicrobiaceae</taxon>
        <taxon>Roseimicrobium</taxon>
    </lineage>
</organism>
<dbReference type="InterPro" id="IPR045584">
    <property type="entry name" value="Pilin-like"/>
</dbReference>
<dbReference type="SUPFAM" id="SSF54523">
    <property type="entry name" value="Pili subunits"/>
    <property type="match status" value="1"/>
</dbReference>
<accession>A0A366HV99</accession>
<dbReference type="PANTHER" id="PTHR30093">
    <property type="entry name" value="GENERAL SECRETION PATHWAY PROTEIN G"/>
    <property type="match status" value="1"/>
</dbReference>
<feature type="transmembrane region" description="Helical" evidence="1">
    <location>
        <begin position="12"/>
        <end position="33"/>
    </location>
</feature>
<dbReference type="Gene3D" id="3.30.700.10">
    <property type="entry name" value="Glycoprotein, Type 4 Pilin"/>
    <property type="match status" value="1"/>
</dbReference>
<dbReference type="RefSeq" id="WP_113956907.1">
    <property type="nucleotide sequence ID" value="NZ_QNRR01000001.1"/>
</dbReference>
<keyword evidence="1" id="KW-0472">Membrane</keyword>
<comment type="caution">
    <text evidence="3">The sequence shown here is derived from an EMBL/GenBank/DDBJ whole genome shotgun (WGS) entry which is preliminary data.</text>
</comment>
<proteinExistence type="predicted"/>
<reference evidence="3 4" key="1">
    <citation type="submission" date="2018-06" db="EMBL/GenBank/DDBJ databases">
        <title>Genomic Encyclopedia of Type Strains, Phase IV (KMG-IV): sequencing the most valuable type-strain genomes for metagenomic binning, comparative biology and taxonomic classification.</title>
        <authorList>
            <person name="Goeker M."/>
        </authorList>
    </citation>
    <scope>NUCLEOTIDE SEQUENCE [LARGE SCALE GENOMIC DNA]</scope>
    <source>
        <strain evidence="3 4">DSM 25532</strain>
    </source>
</reference>
<dbReference type="OrthoDB" id="285651at2"/>
<keyword evidence="1" id="KW-1133">Transmembrane helix</keyword>
<sequence>MQNSCVNARAFSLLELLVALTVCAVVATLVFVIGKEMVTKARQAKCASNLRQIGIALIAYTQDHQGEFPLTSHSLDPATADQAWIFALSEYLGDVDEVRICPADPKGKERLREHGTSYLLNSYLTVPQIGPFGENLGGYTNINFVPEPQTTPIAFPINFKRGVGRMNDHTHSDTWDTWAAVKNDIQPDAFCGALRDENGLSGSANYLFVDGHVENIQAAVVHGWITSGHNFADPESKLEP</sequence>
<keyword evidence="4" id="KW-1185">Reference proteome</keyword>
<dbReference type="EMBL" id="QNRR01000001">
    <property type="protein sequence ID" value="RBP48027.1"/>
    <property type="molecule type" value="Genomic_DNA"/>
</dbReference>